<organism evidence="2 3">
    <name type="scientific">Piscinibacter sakaiensis</name>
    <name type="common">Ideonella sakaiensis</name>
    <dbReference type="NCBI Taxonomy" id="1547922"/>
    <lineage>
        <taxon>Bacteria</taxon>
        <taxon>Pseudomonadati</taxon>
        <taxon>Pseudomonadota</taxon>
        <taxon>Betaproteobacteria</taxon>
        <taxon>Burkholderiales</taxon>
        <taxon>Sphaerotilaceae</taxon>
        <taxon>Piscinibacter</taxon>
    </lineage>
</organism>
<proteinExistence type="predicted"/>
<dbReference type="AlphaFoldDB" id="A0A0K8NV91"/>
<keyword evidence="1" id="KW-1133">Transmembrane helix</keyword>
<evidence type="ECO:0000313" key="3">
    <source>
        <dbReference type="Proteomes" id="UP000037660"/>
    </source>
</evidence>
<feature type="transmembrane region" description="Helical" evidence="1">
    <location>
        <begin position="15"/>
        <end position="34"/>
    </location>
</feature>
<dbReference type="EMBL" id="BBYR01000006">
    <property type="protein sequence ID" value="GAP34179.1"/>
    <property type="molecule type" value="Genomic_DNA"/>
</dbReference>
<dbReference type="STRING" id="1547922.ISF6_3958"/>
<keyword evidence="3" id="KW-1185">Reference proteome</keyword>
<dbReference type="Proteomes" id="UP000037660">
    <property type="component" value="Unassembled WGS sequence"/>
</dbReference>
<evidence type="ECO:0008006" key="4">
    <source>
        <dbReference type="Google" id="ProtNLM"/>
    </source>
</evidence>
<name>A0A0K8NV91_PISS1</name>
<accession>A0A0K8NV91</accession>
<keyword evidence="1" id="KW-0812">Transmembrane</keyword>
<sequence>MTAPKKQTGTESGRAWRIWIFWIFAGVALLLLVLEHRAHVLGWGLHGLLGLCVVLLYLVVRADSGGDGPR</sequence>
<dbReference type="RefSeq" id="WP_054018313.1">
    <property type="nucleotide sequence ID" value="NZ_BBYR01000006.1"/>
</dbReference>
<feature type="transmembrane region" description="Helical" evidence="1">
    <location>
        <begin position="40"/>
        <end position="60"/>
    </location>
</feature>
<evidence type="ECO:0000313" key="2">
    <source>
        <dbReference type="EMBL" id="GAP34179.1"/>
    </source>
</evidence>
<comment type="caution">
    <text evidence="2">The sequence shown here is derived from an EMBL/GenBank/DDBJ whole genome shotgun (WGS) entry which is preliminary data.</text>
</comment>
<keyword evidence="1" id="KW-0472">Membrane</keyword>
<dbReference type="OrthoDB" id="9997821at2"/>
<reference evidence="3" key="1">
    <citation type="submission" date="2015-07" db="EMBL/GenBank/DDBJ databases">
        <title>Discovery of a poly(ethylene terephthalate assimilation.</title>
        <authorList>
            <person name="Yoshida S."/>
            <person name="Hiraga K."/>
            <person name="Takehana T."/>
            <person name="Taniguchi I."/>
            <person name="Yamaji H."/>
            <person name="Maeda Y."/>
            <person name="Toyohara K."/>
            <person name="Miyamoto K."/>
            <person name="Kimura Y."/>
            <person name="Oda K."/>
        </authorList>
    </citation>
    <scope>NUCLEOTIDE SEQUENCE [LARGE SCALE GENOMIC DNA]</scope>
    <source>
        <strain evidence="3">NBRC 110686 / TISTR 2288 / 201-F6</strain>
    </source>
</reference>
<protein>
    <recommendedName>
        <fullName evidence="4">Transmembrane protein</fullName>
    </recommendedName>
</protein>
<evidence type="ECO:0000256" key="1">
    <source>
        <dbReference type="SAM" id="Phobius"/>
    </source>
</evidence>
<gene>
    <name evidence="2" type="ORF">ISF6_3958</name>
</gene>
<reference evidence="2 3" key="2">
    <citation type="journal article" date="2016" name="Science">
        <title>A bacterium that degrades and assimilates poly(ethylene terephthalate).</title>
        <authorList>
            <person name="Yoshida S."/>
            <person name="Hiraga K."/>
            <person name="Takehana T."/>
            <person name="Taniguchi I."/>
            <person name="Yamaji H."/>
            <person name="Maeda Y."/>
            <person name="Toyohara K."/>
            <person name="Miyamoto K."/>
            <person name="Kimura Y."/>
            <person name="Oda K."/>
        </authorList>
    </citation>
    <scope>NUCLEOTIDE SEQUENCE [LARGE SCALE GENOMIC DNA]</scope>
    <source>
        <strain evidence="3">NBRC 110686 / TISTR 2288 / 201-F6</strain>
    </source>
</reference>